<name>X0YXR6_9ZZZZ</name>
<dbReference type="SUPFAM" id="SSF52172">
    <property type="entry name" value="CheY-like"/>
    <property type="match status" value="1"/>
</dbReference>
<accession>X0YXR6</accession>
<proteinExistence type="predicted"/>
<dbReference type="InterPro" id="IPR011006">
    <property type="entry name" value="CheY-like_superfamily"/>
</dbReference>
<gene>
    <name evidence="1" type="ORF">S01H1_66095</name>
</gene>
<evidence type="ECO:0000313" key="1">
    <source>
        <dbReference type="EMBL" id="GAG41356.1"/>
    </source>
</evidence>
<dbReference type="EMBL" id="BARS01043687">
    <property type="protein sequence ID" value="GAG41356.1"/>
    <property type="molecule type" value="Genomic_DNA"/>
</dbReference>
<reference evidence="1" key="1">
    <citation type="journal article" date="2014" name="Front. Microbiol.">
        <title>High frequency of phylogenetically diverse reductive dehalogenase-homologous genes in deep subseafloor sedimentary metagenomes.</title>
        <authorList>
            <person name="Kawai M."/>
            <person name="Futagami T."/>
            <person name="Toyoda A."/>
            <person name="Takaki Y."/>
            <person name="Nishi S."/>
            <person name="Hori S."/>
            <person name="Arai W."/>
            <person name="Tsubouchi T."/>
            <person name="Morono Y."/>
            <person name="Uchiyama I."/>
            <person name="Ito T."/>
            <person name="Fujiyama A."/>
            <person name="Inagaki F."/>
            <person name="Takami H."/>
        </authorList>
    </citation>
    <scope>NUCLEOTIDE SEQUENCE</scope>
    <source>
        <strain evidence="1">Expedition CK06-06</strain>
    </source>
</reference>
<comment type="caution">
    <text evidence="1">The sequence shown here is derived from an EMBL/GenBank/DDBJ whole genome shotgun (WGS) entry which is preliminary data.</text>
</comment>
<dbReference type="AlphaFoldDB" id="X0YXR6"/>
<organism evidence="1">
    <name type="scientific">marine sediment metagenome</name>
    <dbReference type="NCBI Taxonomy" id="412755"/>
    <lineage>
        <taxon>unclassified sequences</taxon>
        <taxon>metagenomes</taxon>
        <taxon>ecological metagenomes</taxon>
    </lineage>
</organism>
<sequence length="142" mass="15980">MSYPVLIFSADEFRGGITQKILRRSGFEVLLLSKILGARDTIARHAPSVVIFDTYSCFSEEIDQIRNLCRTLEHNVVIVLGDPSIIDRFEGPGIRKELCLSDPLDPELIASKVKGVFSSKAKERRSESDTLESDLKHFLKLD</sequence>
<protein>
    <recommendedName>
        <fullName evidence="2">Response regulatory domain-containing protein</fullName>
    </recommendedName>
</protein>
<evidence type="ECO:0008006" key="2">
    <source>
        <dbReference type="Google" id="ProtNLM"/>
    </source>
</evidence>